<dbReference type="EMBL" id="BAOS01000005">
    <property type="protein sequence ID" value="GAX60172.1"/>
    <property type="molecule type" value="Genomic_DNA"/>
</dbReference>
<dbReference type="SUPFAM" id="SSF54285">
    <property type="entry name" value="MoaD/ThiS"/>
    <property type="match status" value="1"/>
</dbReference>
<evidence type="ECO:0000313" key="1">
    <source>
        <dbReference type="EMBL" id="GAX60172.1"/>
    </source>
</evidence>
<keyword evidence="2" id="KW-1185">Reference proteome</keyword>
<sequence>MQITVNDENKEFPAKTSVSELLKSFDMDERYVAVELNRKIVPRTQFSEKLLVENDILEIVTFVGGG</sequence>
<dbReference type="AlphaFoldDB" id="A0A286TWB9"/>
<reference evidence="2" key="1">
    <citation type="journal article" date="2017" name="Environ. Microbiol. Rep.">
        <title>Genetic Diversity of Marine Anaerobic Ammonium-Oxidizing Bacteria as Revealed by Genomic and Proteomic Analyses of 'Candidatus Scalindua japonica'.</title>
        <authorList>
            <person name="Oshiki M."/>
            <person name="Mizuto K."/>
            <person name="Kimura Z."/>
            <person name="Kindaichi T."/>
            <person name="Satoh H."/>
            <person name="Okabe S."/>
        </authorList>
    </citation>
    <scope>NUCLEOTIDE SEQUENCE [LARGE SCALE GENOMIC DNA]</scope>
    <source>
        <strain evidence="2">husup-a2</strain>
    </source>
</reference>
<dbReference type="OrthoDB" id="9798559at2"/>
<accession>A0A286TWB9</accession>
<dbReference type="Pfam" id="PF02597">
    <property type="entry name" value="ThiS"/>
    <property type="match status" value="1"/>
</dbReference>
<dbReference type="InterPro" id="IPR012675">
    <property type="entry name" value="Beta-grasp_dom_sf"/>
</dbReference>
<comment type="caution">
    <text evidence="1">The sequence shown here is derived from an EMBL/GenBank/DDBJ whole genome shotgun (WGS) entry which is preliminary data.</text>
</comment>
<name>A0A286TWB9_9BACT</name>
<dbReference type="PANTHER" id="PTHR34472:SF1">
    <property type="entry name" value="SULFUR CARRIER PROTEIN THIS"/>
    <property type="match status" value="1"/>
</dbReference>
<evidence type="ECO:0000313" key="2">
    <source>
        <dbReference type="Proteomes" id="UP000218542"/>
    </source>
</evidence>
<dbReference type="InterPro" id="IPR010035">
    <property type="entry name" value="Thi_S"/>
</dbReference>
<dbReference type="Gene3D" id="3.10.20.30">
    <property type="match status" value="1"/>
</dbReference>
<dbReference type="NCBIfam" id="TIGR01683">
    <property type="entry name" value="thiS"/>
    <property type="match status" value="1"/>
</dbReference>
<dbReference type="RefSeq" id="WP_096893455.1">
    <property type="nucleotide sequence ID" value="NZ_BAOS01000005.1"/>
</dbReference>
<organism evidence="1 2">
    <name type="scientific">Candidatus Scalindua japonica</name>
    <dbReference type="NCBI Taxonomy" id="1284222"/>
    <lineage>
        <taxon>Bacteria</taxon>
        <taxon>Pseudomonadati</taxon>
        <taxon>Planctomycetota</taxon>
        <taxon>Candidatus Brocadiia</taxon>
        <taxon>Candidatus Brocadiales</taxon>
        <taxon>Candidatus Scalinduaceae</taxon>
        <taxon>Candidatus Scalindua</taxon>
    </lineage>
</organism>
<dbReference type="InterPro" id="IPR016155">
    <property type="entry name" value="Mopterin_synth/thiamin_S_b"/>
</dbReference>
<proteinExistence type="predicted"/>
<dbReference type="Proteomes" id="UP000218542">
    <property type="component" value="Unassembled WGS sequence"/>
</dbReference>
<gene>
    <name evidence="1" type="ORF">SCALIN_C05_0258</name>
</gene>
<protein>
    <submittedName>
        <fullName evidence="1">Sulfur transfer protein</fullName>
    </submittedName>
</protein>
<dbReference type="PANTHER" id="PTHR34472">
    <property type="entry name" value="SULFUR CARRIER PROTEIN THIS"/>
    <property type="match status" value="1"/>
</dbReference>
<dbReference type="InterPro" id="IPR003749">
    <property type="entry name" value="ThiS/MoaD-like"/>
</dbReference>
<dbReference type="CDD" id="cd00565">
    <property type="entry name" value="Ubl_ThiS"/>
    <property type="match status" value="1"/>
</dbReference>